<dbReference type="PIRSF" id="PIRSF003180">
    <property type="entry name" value="DiGMPpdiest_YuxH"/>
    <property type="match status" value="1"/>
</dbReference>
<dbReference type="InterPro" id="IPR035919">
    <property type="entry name" value="EAL_sf"/>
</dbReference>
<dbReference type="SUPFAM" id="SSF141868">
    <property type="entry name" value="EAL domain-like"/>
    <property type="match status" value="1"/>
</dbReference>
<evidence type="ECO:0000259" key="2">
    <source>
        <dbReference type="PROSITE" id="PS51833"/>
    </source>
</evidence>
<keyword evidence="4" id="KW-1185">Reference proteome</keyword>
<name>A0ABV5Z9Z7_9GAMM</name>
<feature type="domain" description="HDOD" evidence="2">
    <location>
        <begin position="214"/>
        <end position="404"/>
    </location>
</feature>
<dbReference type="PANTHER" id="PTHR33525">
    <property type="match status" value="1"/>
</dbReference>
<dbReference type="PROSITE" id="PS50883">
    <property type="entry name" value="EAL"/>
    <property type="match status" value="1"/>
</dbReference>
<protein>
    <submittedName>
        <fullName evidence="3">EAL and HDOD domain-containing protein</fullName>
    </submittedName>
</protein>
<dbReference type="Pfam" id="PF00563">
    <property type="entry name" value="EAL"/>
    <property type="match status" value="1"/>
</dbReference>
<dbReference type="Gene3D" id="1.10.3210.10">
    <property type="entry name" value="Hypothetical protein af1432"/>
    <property type="match status" value="1"/>
</dbReference>
<evidence type="ECO:0000259" key="1">
    <source>
        <dbReference type="PROSITE" id="PS50883"/>
    </source>
</evidence>
<dbReference type="Proteomes" id="UP001589628">
    <property type="component" value="Unassembled WGS sequence"/>
</dbReference>
<reference evidence="3 4" key="1">
    <citation type="submission" date="2024-09" db="EMBL/GenBank/DDBJ databases">
        <authorList>
            <person name="Sun Q."/>
            <person name="Mori K."/>
        </authorList>
    </citation>
    <scope>NUCLEOTIDE SEQUENCE [LARGE SCALE GENOMIC DNA]</scope>
    <source>
        <strain evidence="3 4">ATCC 51285</strain>
    </source>
</reference>
<evidence type="ECO:0000313" key="4">
    <source>
        <dbReference type="Proteomes" id="UP001589628"/>
    </source>
</evidence>
<proteinExistence type="predicted"/>
<accession>A0ABV5Z9Z7</accession>
<dbReference type="InterPro" id="IPR014408">
    <property type="entry name" value="dGMP_Pdiesterase_EAL/HD-GYP"/>
</dbReference>
<dbReference type="PROSITE" id="PS51833">
    <property type="entry name" value="HDOD"/>
    <property type="match status" value="1"/>
</dbReference>
<dbReference type="InterPro" id="IPR013976">
    <property type="entry name" value="HDOD"/>
</dbReference>
<feature type="domain" description="EAL" evidence="1">
    <location>
        <begin position="1"/>
        <end position="220"/>
    </location>
</feature>
<comment type="caution">
    <text evidence="3">The sequence shown here is derived from an EMBL/GenBank/DDBJ whole genome shotgun (WGS) entry which is preliminary data.</text>
</comment>
<dbReference type="SUPFAM" id="SSF109604">
    <property type="entry name" value="HD-domain/PDEase-like"/>
    <property type="match status" value="1"/>
</dbReference>
<dbReference type="SMART" id="SM00052">
    <property type="entry name" value="EAL"/>
    <property type="match status" value="1"/>
</dbReference>
<dbReference type="EMBL" id="JBHLZN010000001">
    <property type="protein sequence ID" value="MFB9885463.1"/>
    <property type="molecule type" value="Genomic_DNA"/>
</dbReference>
<dbReference type="InterPro" id="IPR052340">
    <property type="entry name" value="RNase_Y/CdgJ"/>
</dbReference>
<dbReference type="PANTHER" id="PTHR33525:SF4">
    <property type="entry name" value="CYCLIC DI-GMP PHOSPHODIESTERASE CDGJ"/>
    <property type="match status" value="1"/>
</dbReference>
<dbReference type="Gene3D" id="3.20.20.450">
    <property type="entry name" value="EAL domain"/>
    <property type="match status" value="1"/>
</dbReference>
<dbReference type="RefSeq" id="WP_051527784.1">
    <property type="nucleotide sequence ID" value="NZ_JBHLZN010000001.1"/>
</dbReference>
<dbReference type="Pfam" id="PF08668">
    <property type="entry name" value="HDOD"/>
    <property type="match status" value="1"/>
</dbReference>
<sequence length="416" mass="46984">MECVTRRDLLQQLSGDECFFIARQPVYDAKLNIVGYELLYRSQCEQQANFTCGNQATASVLGISLTEMGIPELVGPHLAFINMTRWALLSAQVMLLPPQKVVLEILEDVEVDEVLLNRLQQLKQAGYRLALDDYALQPGKEALIALSSLIKLDVRQLSSTQVRQLVRYFKGQGRQVLVEKVETWDEMELYRQEGADYFQGYFLAKPQLLCGRKAPYNHRVTLELLQRLYDPEIGMRELTELISQDVFLCYRLLRYLNSAASGLSVKVSSIQHAIVMLGLEPLRALVTLLSLMKDGQHPPALVHLLLVRARFCQLSAPLFKLREQPSSLFTVGMLSMLDVFLAKPLPQLLQQLPLQPELIRAVLERQGEMGQILQLAEALQNGKPLTRVGVDAEQVQQCYQQAFVWATLSMAQLGSV</sequence>
<dbReference type="InterPro" id="IPR001633">
    <property type="entry name" value="EAL_dom"/>
</dbReference>
<organism evidence="3 4">
    <name type="scientific">Balneatrix alpica</name>
    <dbReference type="NCBI Taxonomy" id="75684"/>
    <lineage>
        <taxon>Bacteria</taxon>
        <taxon>Pseudomonadati</taxon>
        <taxon>Pseudomonadota</taxon>
        <taxon>Gammaproteobacteria</taxon>
        <taxon>Oceanospirillales</taxon>
        <taxon>Balneatrichaceae</taxon>
        <taxon>Balneatrix</taxon>
    </lineage>
</organism>
<evidence type="ECO:0000313" key="3">
    <source>
        <dbReference type="EMBL" id="MFB9885463.1"/>
    </source>
</evidence>
<gene>
    <name evidence="3" type="ORF">ACFFLH_03450</name>
</gene>